<dbReference type="EMBL" id="CP035282">
    <property type="protein sequence ID" value="QAT60455.1"/>
    <property type="molecule type" value="Genomic_DNA"/>
</dbReference>
<proteinExistence type="predicted"/>
<dbReference type="KEGG" id="spoa:EQM13_02135"/>
<dbReference type="SUPFAM" id="SSF63520">
    <property type="entry name" value="PTS-regulatory domain, PRD"/>
    <property type="match status" value="1"/>
</dbReference>
<name>A0A410Q8Y5_9FIRM</name>
<dbReference type="RefSeq" id="WP_128751824.1">
    <property type="nucleotide sequence ID" value="NZ_CP035282.1"/>
</dbReference>
<organism evidence="2 3">
    <name type="scientific">Acidilutibacter cellobiosedens</name>
    <dbReference type="NCBI Taxonomy" id="2507161"/>
    <lineage>
        <taxon>Bacteria</taxon>
        <taxon>Bacillati</taxon>
        <taxon>Bacillota</taxon>
        <taxon>Tissierellia</taxon>
        <taxon>Tissierellales</taxon>
        <taxon>Acidilutibacteraceae</taxon>
        <taxon>Acidilutibacter</taxon>
    </lineage>
</organism>
<dbReference type="InterPro" id="IPR011608">
    <property type="entry name" value="PRD"/>
</dbReference>
<evidence type="ECO:0000313" key="2">
    <source>
        <dbReference type="EMBL" id="QAT60455.1"/>
    </source>
</evidence>
<dbReference type="InterPro" id="IPR036634">
    <property type="entry name" value="PRD_sf"/>
</dbReference>
<accession>A0A410Q8Y5</accession>
<dbReference type="OrthoDB" id="3035679at2"/>
<evidence type="ECO:0000313" key="3">
    <source>
        <dbReference type="Proteomes" id="UP000287969"/>
    </source>
</evidence>
<dbReference type="Pfam" id="PF00874">
    <property type="entry name" value="PRD"/>
    <property type="match status" value="1"/>
</dbReference>
<gene>
    <name evidence="2" type="ORF">EQM13_02135</name>
</gene>
<keyword evidence="3" id="KW-1185">Reference proteome</keyword>
<dbReference type="PROSITE" id="PS51372">
    <property type="entry name" value="PRD_2"/>
    <property type="match status" value="1"/>
</dbReference>
<feature type="domain" description="PRD" evidence="1">
    <location>
        <begin position="12"/>
        <end position="117"/>
    </location>
</feature>
<dbReference type="Gene3D" id="1.10.1790.10">
    <property type="entry name" value="PRD domain"/>
    <property type="match status" value="1"/>
</dbReference>
<evidence type="ECO:0000259" key="1">
    <source>
        <dbReference type="PROSITE" id="PS51372"/>
    </source>
</evidence>
<dbReference type="AlphaFoldDB" id="A0A410Q8Y5"/>
<reference evidence="3" key="1">
    <citation type="submission" date="2019-01" db="EMBL/GenBank/DDBJ databases">
        <title>Draft genomes of a novel of Sporanaerobacter strains.</title>
        <authorList>
            <person name="Ma S."/>
        </authorList>
    </citation>
    <scope>NUCLEOTIDE SEQUENCE [LARGE SCALE GENOMIC DNA]</scope>
    <source>
        <strain evidence="3">NJN-17</strain>
    </source>
</reference>
<dbReference type="Proteomes" id="UP000287969">
    <property type="component" value="Chromosome"/>
</dbReference>
<protein>
    <submittedName>
        <fullName evidence="2">PRD domain-containing protein</fullName>
    </submittedName>
</protein>
<dbReference type="GO" id="GO:0006355">
    <property type="term" value="P:regulation of DNA-templated transcription"/>
    <property type="evidence" value="ECO:0007669"/>
    <property type="project" value="InterPro"/>
</dbReference>
<sequence>MEILDELREKLNINDDEYKEMENIIKGMEKVLNTKGIYFNDQLKIGFYSHMVSFVRRLKNKELVTDADSSSVLSQIKKENMDLASDLIKPLFKKYGADYNKEEIILIAIYIQTASKD</sequence>